<dbReference type="EMBL" id="KN714714">
    <property type="protein sequence ID" value="KUI58483.1"/>
    <property type="molecule type" value="Genomic_DNA"/>
</dbReference>
<keyword evidence="1" id="KW-0862">Zinc</keyword>
<dbReference type="GO" id="GO:0005975">
    <property type="term" value="P:carbohydrate metabolic process"/>
    <property type="evidence" value="ECO:0007669"/>
    <property type="project" value="InterPro"/>
</dbReference>
<organism evidence="2 3">
    <name type="scientific">Cytospora mali</name>
    <name type="common">Apple Valsa canker fungus</name>
    <name type="synonym">Valsa mali</name>
    <dbReference type="NCBI Taxonomy" id="578113"/>
    <lineage>
        <taxon>Eukaryota</taxon>
        <taxon>Fungi</taxon>
        <taxon>Dikarya</taxon>
        <taxon>Ascomycota</taxon>
        <taxon>Pezizomycotina</taxon>
        <taxon>Sordariomycetes</taxon>
        <taxon>Sordariomycetidae</taxon>
        <taxon>Diaporthales</taxon>
        <taxon>Cytosporaceae</taxon>
        <taxon>Cytospora</taxon>
    </lineage>
</organism>
<dbReference type="Proteomes" id="UP000078576">
    <property type="component" value="Unassembled WGS sequence"/>
</dbReference>
<feature type="binding site" evidence="1">
    <location>
        <position position="302"/>
    </location>
    <ligand>
        <name>Zn(2+)</name>
        <dbReference type="ChEBI" id="CHEBI:29105"/>
    </ligand>
</feature>
<keyword evidence="1" id="KW-0479">Metal-binding</keyword>
<evidence type="ECO:0000313" key="3">
    <source>
        <dbReference type="Proteomes" id="UP000078576"/>
    </source>
</evidence>
<dbReference type="Pfam" id="PF05147">
    <property type="entry name" value="LANC_like"/>
    <property type="match status" value="1"/>
</dbReference>
<name>A0A194V3K0_CYTMA</name>
<feature type="binding site" evidence="1">
    <location>
        <position position="303"/>
    </location>
    <ligand>
        <name>Zn(2+)</name>
        <dbReference type="ChEBI" id="CHEBI:29105"/>
    </ligand>
</feature>
<reference evidence="3" key="1">
    <citation type="submission" date="2014-12" db="EMBL/GenBank/DDBJ databases">
        <title>Genome Sequence of Valsa Canker Pathogens Uncovers a Specific Adaption of Colonization on Woody Bark.</title>
        <authorList>
            <person name="Yin Z."/>
            <person name="Liu H."/>
            <person name="Gao X."/>
            <person name="Li Z."/>
            <person name="Song N."/>
            <person name="Ke X."/>
            <person name="Dai Q."/>
            <person name="Wu Y."/>
            <person name="Sun Y."/>
            <person name="Xu J.-R."/>
            <person name="Kang Z.K."/>
            <person name="Wang L."/>
            <person name="Huang L."/>
        </authorList>
    </citation>
    <scope>NUCLEOTIDE SEQUENCE [LARGE SCALE GENOMIC DNA]</scope>
    <source>
        <strain evidence="3">SXYL134</strain>
    </source>
</reference>
<dbReference type="Gene3D" id="1.50.10.10">
    <property type="match status" value="1"/>
</dbReference>
<dbReference type="InterPro" id="IPR007822">
    <property type="entry name" value="LANC-like"/>
</dbReference>
<gene>
    <name evidence="2" type="ORF">VP1G_05789</name>
</gene>
<dbReference type="GO" id="GO:0005886">
    <property type="term" value="C:plasma membrane"/>
    <property type="evidence" value="ECO:0007669"/>
    <property type="project" value="TreeGrafter"/>
</dbReference>
<feature type="binding site" evidence="1">
    <location>
        <position position="254"/>
    </location>
    <ligand>
        <name>Zn(2+)</name>
        <dbReference type="ChEBI" id="CHEBI:29105"/>
    </ligand>
</feature>
<dbReference type="GO" id="GO:0031179">
    <property type="term" value="P:peptide modification"/>
    <property type="evidence" value="ECO:0007669"/>
    <property type="project" value="InterPro"/>
</dbReference>
<accession>A0A194V3K0</accession>
<dbReference type="SMART" id="SM01260">
    <property type="entry name" value="LANC_like"/>
    <property type="match status" value="1"/>
</dbReference>
<dbReference type="GO" id="GO:0046872">
    <property type="term" value="F:metal ion binding"/>
    <property type="evidence" value="ECO:0007669"/>
    <property type="project" value="UniProtKB-KW"/>
</dbReference>
<keyword evidence="3" id="KW-1185">Reference proteome</keyword>
<dbReference type="PANTHER" id="PTHR12736">
    <property type="entry name" value="LANC-LIKE PROTEIN"/>
    <property type="match status" value="1"/>
</dbReference>
<dbReference type="PRINTS" id="PR01950">
    <property type="entry name" value="LANCSUPER"/>
</dbReference>
<protein>
    <submittedName>
        <fullName evidence="2">LanC-like protein 2</fullName>
    </submittedName>
</protein>
<dbReference type="AlphaFoldDB" id="A0A194V3K0"/>
<sequence length="380" mass="42101">MDTWYAAMEPRYITNDSSPLLTVGDSERHLTDTLETIIARLPPKQDYSEEKVSGFWAGPTGFAYLFLHVSSLHPHLQIAGHHAITWASRYMHGARDHVGLDSARCGMASEKLAYEAVQACITKDLADVRTFVSNIPAVLAGDAPDEILHGRAGTLYMLRMVRHWVPGGAPLLEPAVQSITESILADGPDWIWRGKPYLGAVHGDIGIVTQLVLTTPSLAERLKEKLDQLLQKQLPGGNWPSSVGRIGATLVQFCHGAPGFLHSLVSLRPYFVNLQQKMDAAIEKGRQCVWREGLLRKEPSICHGIFGNALALSHGPQREHFLAFATPEKMNELRSKDKTMFEPADYGSKYATISGYSLSAAWAWMTFGEHSPRLIFYNDV</sequence>
<dbReference type="OrthoDB" id="10257263at2759"/>
<dbReference type="SUPFAM" id="SSF158745">
    <property type="entry name" value="LanC-like"/>
    <property type="match status" value="1"/>
</dbReference>
<evidence type="ECO:0000256" key="1">
    <source>
        <dbReference type="PIRSR" id="PIRSR607822-1"/>
    </source>
</evidence>
<evidence type="ECO:0000313" key="2">
    <source>
        <dbReference type="EMBL" id="KUI58483.1"/>
    </source>
</evidence>
<dbReference type="CDD" id="cd04794">
    <property type="entry name" value="euk_LANCL"/>
    <property type="match status" value="1"/>
</dbReference>
<dbReference type="PANTHER" id="PTHR12736:SF7">
    <property type="entry name" value="LANC-LIKE PROTEIN 3"/>
    <property type="match status" value="1"/>
</dbReference>
<dbReference type="InterPro" id="IPR012341">
    <property type="entry name" value="6hp_glycosidase-like_sf"/>
</dbReference>
<proteinExistence type="predicted"/>